<name>A0A6A6CUR5_ZASCE</name>
<dbReference type="OrthoDB" id="1022638at2759"/>
<evidence type="ECO:0000313" key="2">
    <source>
        <dbReference type="Proteomes" id="UP000799537"/>
    </source>
</evidence>
<gene>
    <name evidence="1" type="ORF">M409DRAFT_52106</name>
</gene>
<organism evidence="1 2">
    <name type="scientific">Zasmidium cellare ATCC 36951</name>
    <dbReference type="NCBI Taxonomy" id="1080233"/>
    <lineage>
        <taxon>Eukaryota</taxon>
        <taxon>Fungi</taxon>
        <taxon>Dikarya</taxon>
        <taxon>Ascomycota</taxon>
        <taxon>Pezizomycotina</taxon>
        <taxon>Dothideomycetes</taxon>
        <taxon>Dothideomycetidae</taxon>
        <taxon>Mycosphaerellales</taxon>
        <taxon>Mycosphaerellaceae</taxon>
        <taxon>Zasmidium</taxon>
    </lineage>
</organism>
<reference evidence="1" key="1">
    <citation type="journal article" date="2020" name="Stud. Mycol.">
        <title>101 Dothideomycetes genomes: a test case for predicting lifestyles and emergence of pathogens.</title>
        <authorList>
            <person name="Haridas S."/>
            <person name="Albert R."/>
            <person name="Binder M."/>
            <person name="Bloem J."/>
            <person name="Labutti K."/>
            <person name="Salamov A."/>
            <person name="Andreopoulos B."/>
            <person name="Baker S."/>
            <person name="Barry K."/>
            <person name="Bills G."/>
            <person name="Bluhm B."/>
            <person name="Cannon C."/>
            <person name="Castanera R."/>
            <person name="Culley D."/>
            <person name="Daum C."/>
            <person name="Ezra D."/>
            <person name="Gonzalez J."/>
            <person name="Henrissat B."/>
            <person name="Kuo A."/>
            <person name="Liang C."/>
            <person name="Lipzen A."/>
            <person name="Lutzoni F."/>
            <person name="Magnuson J."/>
            <person name="Mondo S."/>
            <person name="Nolan M."/>
            <person name="Ohm R."/>
            <person name="Pangilinan J."/>
            <person name="Park H.-J."/>
            <person name="Ramirez L."/>
            <person name="Alfaro M."/>
            <person name="Sun H."/>
            <person name="Tritt A."/>
            <person name="Yoshinaga Y."/>
            <person name="Zwiers L.-H."/>
            <person name="Turgeon B."/>
            <person name="Goodwin S."/>
            <person name="Spatafora J."/>
            <person name="Crous P."/>
            <person name="Grigoriev I."/>
        </authorList>
    </citation>
    <scope>NUCLEOTIDE SEQUENCE</scope>
    <source>
        <strain evidence="1">ATCC 36951</strain>
    </source>
</reference>
<dbReference type="GeneID" id="54565263"/>
<dbReference type="RefSeq" id="XP_033670461.1">
    <property type="nucleotide sequence ID" value="XM_033811991.1"/>
</dbReference>
<accession>A0A6A6CUR5</accession>
<keyword evidence="2" id="KW-1185">Reference proteome</keyword>
<protein>
    <recommendedName>
        <fullName evidence="3">BTB domain-containing protein</fullName>
    </recommendedName>
</protein>
<proteinExistence type="predicted"/>
<evidence type="ECO:0008006" key="3">
    <source>
        <dbReference type="Google" id="ProtNLM"/>
    </source>
</evidence>
<dbReference type="EMBL" id="ML993587">
    <property type="protein sequence ID" value="KAF2169572.1"/>
    <property type="molecule type" value="Genomic_DNA"/>
</dbReference>
<evidence type="ECO:0000313" key="1">
    <source>
        <dbReference type="EMBL" id="KAF2169572.1"/>
    </source>
</evidence>
<dbReference type="AlphaFoldDB" id="A0A6A6CUR5"/>
<dbReference type="Proteomes" id="UP000799537">
    <property type="component" value="Unassembled WGS sequence"/>
</dbReference>
<sequence length="150" mass="17298">MAGDIVVRGEYNDIFEFSYSNVVKITVGLYIPCELAVDRKLICDSSGLIKEALSDVTCREVKLDKVELMDFKIYLNWLYTDILGTKYARMQEEFKLLAELYFLGLKIKDVRFQNNIITAMVDKSQEHLYEDLPGIECIKLAYEGYHDTSA</sequence>